<organism evidence="1 2">
    <name type="scientific">Neophaeococcomyces mojaviensis</name>
    <dbReference type="NCBI Taxonomy" id="3383035"/>
    <lineage>
        <taxon>Eukaryota</taxon>
        <taxon>Fungi</taxon>
        <taxon>Dikarya</taxon>
        <taxon>Ascomycota</taxon>
        <taxon>Pezizomycotina</taxon>
        <taxon>Eurotiomycetes</taxon>
        <taxon>Chaetothyriomycetidae</taxon>
        <taxon>Chaetothyriales</taxon>
        <taxon>Chaetothyriales incertae sedis</taxon>
        <taxon>Neophaeococcomyces</taxon>
    </lineage>
</organism>
<keyword evidence="2" id="KW-1185">Reference proteome</keyword>
<evidence type="ECO:0000313" key="1">
    <source>
        <dbReference type="EMBL" id="KAJ9651130.1"/>
    </source>
</evidence>
<evidence type="ECO:0000313" key="2">
    <source>
        <dbReference type="Proteomes" id="UP001172386"/>
    </source>
</evidence>
<protein>
    <submittedName>
        <fullName evidence="1">Uncharacterized protein</fullName>
    </submittedName>
</protein>
<sequence>MTIRSLFDPSKDIYRTIEKVITYGASQEGRLKAEISEYVVTESIEEQFRKLLDRMQLAMESGGENEVGVWVSGFYGSGKSSFTKYLGLAFDDQRTIDGTPFINYLQDRLHKPQTKALLSTVAKRFPAAVVMLDLASEMLAGATMEDVSTVLYFKVLQWAGYSRNLKVAAFERMVEKDGRTPELHERIAQALPGATWARVQNNPLAIDGLIPKIAHEMYPALFPEAKSFSSSTEGFFQFEDQRVQEMIDIVREKSGKQNIIFIVDEVGQYVASRDNLILNLDGLAKNLKRLGDGKAWIISTAQQTLTEDDPRAALNSDKLYKLKDRFPIQIALESSDIKEICYRRLLGKSPAGETELGKLFDAHGQALRHNTKLQDAKYYDADFSKESFTNLYPFLPAHFDILLHLLGALAKSTGGIGLRSAIKVIQDVLKGEGGSKAMADQPVGWLATTVTLYDELEKDIRRAFTSIHQAVGKVQIRFPDSQLHQDIAKSVAVLQILGNLPVSVQNVASLMHPSVTAPSQLDTVKKAVEEMLNDVHVPLGEKDGNLVFLSEKLRDIEQERGAIALRTVDVKRIFNDALRESFDPLPRVSLHGTMAVATGLKVQAGSAITSLAGDQSTIQTVVELVPASDYDTAKNRMLDDSRSRAGRNVIGLLARANSELDDLANEIYRCQRIAELHRNEPDQEVKDYCTGQLDRAAKLATQLQSKIKQTLQAGSFVFRGQATAVSALDADLLEAAKKLLSDVADQVFDRYVEAPVRAGTDTAEKFLKVANPAAISSALDPLGLVQTVAGRASFKTDHKAMISIRDYIDKRGTVDGKRLLDDFSSAPFGWSPDTTRYIVAAMLMAGEIKLKVSGREVTAAGQQAIDALKTNNSFKQIGVALRDERPSIETLGRAAERLTELVGDMVIPLEQEISKAAAKHFTRFQHDYGSLAEKLSGLGLAGSERIRTLNQDIADVLFTDASDAPQRLGAETSAIYDNLKWALEVKRAFDNGLDATLRDLQAHRRDIEALPDTGVPGELRRELAEDLGTLSERLGKEDFYKHTTDFNSQLTHLKGRLRDAVITLSDQQKLRLKEGVEDLQRITEWEELTQEERGNAVNRLDGLALSATQDLAGLKKLLARDYDINSTLDDLKRSIQRQGQERLRQRMEEERVKNGEEGPAKLTKSIAIPVTMTSAADIDALIQQLQEIKAQLGLYVEAEINFSAALDAIRTFLLDDTRDAFVLRGSAGTGKTTLVAQLVKTLEEMNLSCSLLAPTGRAARILGNKIKQITGNSGYEGSTIHRAIYMLTNLEVNEGAETANDPGMRMIFPLKEEEPVVSLFVIDESSMVGDKENHGDFMQFGSGRLLLDIVTFARMNRSGRTKNHLTKLLFVGDPAQLPPVGENASPALSDAYLSEQFKLKVDSFDLKNVMRQAQGSAILDRATELRDAMLAERFNKFSLQPNGQDIEQVDAQRAVDLVVQWLQTKTSNVAVVHSNANALDYNRNIRDRRWGDASLPIQVGETLLINKNSTTHELSNGDLVKVIEVGADAQRVPVNLKGGHHVELWFRNITVAFRDADGSVIQTNCLVLENLLDSPNRELTPLEQRALLVDFRKRHPDLHPKSAEFRKVIRDDPYFNALQVKYGYAMTCHKAQGGEWNTVLVDFGSGRGSRNASFFRWAYTAITRAAKKLIIVNPPDFTPTGDIAWTGSSGASEKPEKAGLQELMTDPDWQRLSFTPAIAPLMKTHQQLRLVWGAQGIEIEQLQHLQYCERYTLSRNGKRAVVQYYYNGKLQVSRSGSVPGALSDSQLAEDALTSLGVLAAKSSTEQPSQFIQEFLDGLDKAIAESGIQRIGQKSMPYRLRLSFADACRKGEIDFTYDGAFTWTAAQEVGGPGSSHGLYEEVQRLMTAQKEENQSEYPQNNADVWFLRAYAWALYDHVKEIVDRYETKQLSPAALSGQLSPDMREFSHMADALRGDSAFSQFLRLAGKASKDWSEFLLFARWVGNESFSEEDKKPFVNEAGKTVDSLYKRFIRAVCRETVAKAVDPQSDPTLNEWGLGVLEQALKNEPNDQWLNYYQSKLHLANGEPDLAIKRLTPVLRRQSRAAWPWALLGEILEVEHPQDALTCYAHATQLAREEQEVARVRIHLAQRLALAGRFNEAALQANLALQYREKHAYKVPQELHQLLTSDWYQDALANNSLQPLPKAESSARALLQQLDRQNLTYTRGVIDHINAEKGLSYIATGAATGLGLLHKKFPTVASLLPGTVVEIGRAEVEGQALDWRISEVQTIPGLFEIFSGTLNRQEGKTFAFISTSRDDVFVAPEMAETFTPEVQYDVTCQAIRRTNKQGKTGWRAAYMAFDQTTRNRLQRFVNDARRVLEEEFTRQLQNDYGMDPNAGTVAELASLRHINDAQRESARILRDTLAHYTASGDMNATQGLDRIVREQAFTVLNRLAALRMAEARGLLVESVGNGFQAKGFQLYARLAGTGLGETGDAYRTYLFSVFDELSQDLPGLFDRYSPQGRLFPREAALLQVLNLINDADIAPLWSEDETIGWIYQYFNSKEERKAMRDASQAPRNSRELAVRNQFFTPRYVVEFLVDNTLGRLWFNATGGDTDLREHCQYLLVKPDEMRQAATKLRDPRTLKLLDPACGSMHFGLYAFDLFAEIYREAWAWEQQHGPGSLDVSTQPQAALKPMSQTYEDEAAFLRDVPRLIIEHNIYGVDIDPRAAQIASLALWLRAQRAWHDAGVKAKDRPLIGRGHVVAAIAPPAERELRQQFVTNLDQRDAELFEKTLRLLKGLPELGVLLQVERELPHLIRQVYVGKGTGLFAVQEQENWQQAEERLREALTEFAQAAKSTYQGRLFAQDALQGLRLIDLCREVFDVVVMNPPFGALAAKTKDQLAKAYPRSKNDLLAIMVERGLELLRPGGRIGAITSRTCFFLSSFQKWREQVALGIAKPVVMADLGHGVMDDAMVEAAAYVLEKAA</sequence>
<gene>
    <name evidence="1" type="ORF">H2198_009583</name>
</gene>
<proteinExistence type="predicted"/>
<comment type="caution">
    <text evidence="1">The sequence shown here is derived from an EMBL/GenBank/DDBJ whole genome shotgun (WGS) entry which is preliminary data.</text>
</comment>
<reference evidence="1" key="1">
    <citation type="submission" date="2022-10" db="EMBL/GenBank/DDBJ databases">
        <title>Culturing micro-colonial fungi from biological soil crusts in the Mojave desert and describing Neophaeococcomyces mojavensis, and introducing the new genera and species Taxawa tesnikishii.</title>
        <authorList>
            <person name="Kurbessoian T."/>
            <person name="Stajich J.E."/>
        </authorList>
    </citation>
    <scope>NUCLEOTIDE SEQUENCE</scope>
    <source>
        <strain evidence="1">JES_112</strain>
    </source>
</reference>
<accession>A0ACC2ZU16</accession>
<dbReference type="EMBL" id="JAPDRQ010000280">
    <property type="protein sequence ID" value="KAJ9651130.1"/>
    <property type="molecule type" value="Genomic_DNA"/>
</dbReference>
<name>A0ACC2ZU16_9EURO</name>
<dbReference type="Proteomes" id="UP001172386">
    <property type="component" value="Unassembled WGS sequence"/>
</dbReference>